<organism evidence="1 2">
    <name type="scientific">Pleurodeles waltl</name>
    <name type="common">Iberian ribbed newt</name>
    <dbReference type="NCBI Taxonomy" id="8319"/>
    <lineage>
        <taxon>Eukaryota</taxon>
        <taxon>Metazoa</taxon>
        <taxon>Chordata</taxon>
        <taxon>Craniata</taxon>
        <taxon>Vertebrata</taxon>
        <taxon>Euteleostomi</taxon>
        <taxon>Amphibia</taxon>
        <taxon>Batrachia</taxon>
        <taxon>Caudata</taxon>
        <taxon>Salamandroidea</taxon>
        <taxon>Salamandridae</taxon>
        <taxon>Pleurodelinae</taxon>
        <taxon>Pleurodeles</taxon>
    </lineage>
</organism>
<sequence>MRVFWGPDEWGSPSPPASRTQYYMSRFRRRWGTCSQQLTKATALARSWVLLSYWIAGLLQGLVCRETEKVSG</sequence>
<proteinExistence type="predicted"/>
<dbReference type="EMBL" id="JANPWB010000012">
    <property type="protein sequence ID" value="KAJ1117115.1"/>
    <property type="molecule type" value="Genomic_DNA"/>
</dbReference>
<comment type="caution">
    <text evidence="1">The sequence shown here is derived from an EMBL/GenBank/DDBJ whole genome shotgun (WGS) entry which is preliminary data.</text>
</comment>
<protein>
    <submittedName>
        <fullName evidence="1">Uncharacterized protein</fullName>
    </submittedName>
</protein>
<gene>
    <name evidence="1" type="ORF">NDU88_005315</name>
</gene>
<reference evidence="1" key="1">
    <citation type="journal article" date="2022" name="bioRxiv">
        <title>Sequencing and chromosome-scale assembly of the giantPleurodeles waltlgenome.</title>
        <authorList>
            <person name="Brown T."/>
            <person name="Elewa A."/>
            <person name="Iarovenko S."/>
            <person name="Subramanian E."/>
            <person name="Araus A.J."/>
            <person name="Petzold A."/>
            <person name="Susuki M."/>
            <person name="Suzuki K.-i.T."/>
            <person name="Hayashi T."/>
            <person name="Toyoda A."/>
            <person name="Oliveira C."/>
            <person name="Osipova E."/>
            <person name="Leigh N.D."/>
            <person name="Simon A."/>
            <person name="Yun M.H."/>
        </authorList>
    </citation>
    <scope>NUCLEOTIDE SEQUENCE</scope>
    <source>
        <strain evidence="1">20211129_DDA</strain>
        <tissue evidence="1">Liver</tissue>
    </source>
</reference>
<accession>A0AAV7NQ96</accession>
<dbReference type="AlphaFoldDB" id="A0AAV7NQ96"/>
<evidence type="ECO:0000313" key="2">
    <source>
        <dbReference type="Proteomes" id="UP001066276"/>
    </source>
</evidence>
<dbReference type="Proteomes" id="UP001066276">
    <property type="component" value="Chromosome 8"/>
</dbReference>
<keyword evidence="2" id="KW-1185">Reference proteome</keyword>
<evidence type="ECO:0000313" key="1">
    <source>
        <dbReference type="EMBL" id="KAJ1117115.1"/>
    </source>
</evidence>
<name>A0AAV7NQ96_PLEWA</name>